<reference evidence="1" key="1">
    <citation type="journal article" date="2022" name="bioRxiv">
        <title>Sequencing and chromosome-scale assembly of the giantPleurodeles waltlgenome.</title>
        <authorList>
            <person name="Brown T."/>
            <person name="Elewa A."/>
            <person name="Iarovenko S."/>
            <person name="Subramanian E."/>
            <person name="Araus A.J."/>
            <person name="Petzold A."/>
            <person name="Susuki M."/>
            <person name="Suzuki K.-i.T."/>
            <person name="Hayashi T."/>
            <person name="Toyoda A."/>
            <person name="Oliveira C."/>
            <person name="Osipova E."/>
            <person name="Leigh N.D."/>
            <person name="Simon A."/>
            <person name="Yun M.H."/>
        </authorList>
    </citation>
    <scope>NUCLEOTIDE SEQUENCE</scope>
    <source>
        <strain evidence="1">20211129_DDA</strain>
        <tissue evidence="1">Liver</tissue>
    </source>
</reference>
<gene>
    <name evidence="1" type="ORF">NDU88_002623</name>
</gene>
<dbReference type="Proteomes" id="UP001066276">
    <property type="component" value="Chromosome 3_2"/>
</dbReference>
<accession>A0AAV7TL72</accession>
<evidence type="ECO:0000313" key="2">
    <source>
        <dbReference type="Proteomes" id="UP001066276"/>
    </source>
</evidence>
<sequence>MWRVAVGPRAAAELSAGSPMRCEAESGRACGNPRATGSSERRAWTCSAARVRRCEAQPWTLACGGPPGD</sequence>
<proteinExistence type="predicted"/>
<dbReference type="AlphaFoldDB" id="A0AAV7TL72"/>
<comment type="caution">
    <text evidence="1">The sequence shown here is derived from an EMBL/GenBank/DDBJ whole genome shotgun (WGS) entry which is preliminary data.</text>
</comment>
<keyword evidence="2" id="KW-1185">Reference proteome</keyword>
<organism evidence="1 2">
    <name type="scientific">Pleurodeles waltl</name>
    <name type="common">Iberian ribbed newt</name>
    <dbReference type="NCBI Taxonomy" id="8319"/>
    <lineage>
        <taxon>Eukaryota</taxon>
        <taxon>Metazoa</taxon>
        <taxon>Chordata</taxon>
        <taxon>Craniata</taxon>
        <taxon>Vertebrata</taxon>
        <taxon>Euteleostomi</taxon>
        <taxon>Amphibia</taxon>
        <taxon>Batrachia</taxon>
        <taxon>Caudata</taxon>
        <taxon>Salamandroidea</taxon>
        <taxon>Salamandridae</taxon>
        <taxon>Pleurodelinae</taxon>
        <taxon>Pleurodeles</taxon>
    </lineage>
</organism>
<evidence type="ECO:0000313" key="1">
    <source>
        <dbReference type="EMBL" id="KAJ1177364.1"/>
    </source>
</evidence>
<name>A0AAV7TL72_PLEWA</name>
<dbReference type="EMBL" id="JANPWB010000006">
    <property type="protein sequence ID" value="KAJ1177364.1"/>
    <property type="molecule type" value="Genomic_DNA"/>
</dbReference>
<protein>
    <submittedName>
        <fullName evidence="1">Uncharacterized protein</fullName>
    </submittedName>
</protein>